<dbReference type="GeneID" id="105311106"/>
<evidence type="ECO:0000313" key="1">
    <source>
        <dbReference type="Proteomes" id="UP000515202"/>
    </source>
</evidence>
<dbReference type="PANTHER" id="PTHR21439">
    <property type="entry name" value="OXIDORED-NITRO DOMAIN-CONTAINING PROTEIN"/>
    <property type="match status" value="1"/>
</dbReference>
<dbReference type="GO" id="GO:0005886">
    <property type="term" value="C:plasma membrane"/>
    <property type="evidence" value="ECO:0007669"/>
    <property type="project" value="TreeGrafter"/>
</dbReference>
<organism evidence="1 2">
    <name type="scientific">Pteropus vampyrus</name>
    <name type="common">Large flying fox</name>
    <dbReference type="NCBI Taxonomy" id="132908"/>
    <lineage>
        <taxon>Eukaryota</taxon>
        <taxon>Metazoa</taxon>
        <taxon>Chordata</taxon>
        <taxon>Craniata</taxon>
        <taxon>Vertebrata</taxon>
        <taxon>Euteleostomi</taxon>
        <taxon>Mammalia</taxon>
        <taxon>Eutheria</taxon>
        <taxon>Laurasiatheria</taxon>
        <taxon>Chiroptera</taxon>
        <taxon>Yinpterochiroptera</taxon>
        <taxon>Pteropodoidea</taxon>
        <taxon>Pteropodidae</taxon>
        <taxon>Pteropodinae</taxon>
        <taxon>Pteropus</taxon>
    </lineage>
</organism>
<reference evidence="2" key="1">
    <citation type="submission" date="2025-08" db="UniProtKB">
        <authorList>
            <consortium name="RefSeq"/>
        </authorList>
    </citation>
    <scope>IDENTIFICATION</scope>
    <source>
        <tissue evidence="2">Kidney</tissue>
    </source>
</reference>
<gene>
    <name evidence="2" type="primary">LOC105311106</name>
</gene>
<proteinExistence type="predicted"/>
<name>A0A6P3RZU6_PTEVA</name>
<sequence>MIAFTWLKIMKLFLQQSIAPNPLAKEELNFLARLMGGMEIKKPSGPEPGFRLNLFTTDEEEEQAALTRPEELSYEVVNIQATQDQQRNKELARIMGEFEITDQPRWNASKGDDLLAMMDEL</sequence>
<keyword evidence="1" id="KW-1185">Reference proteome</keyword>
<dbReference type="PANTHER" id="PTHR21439:SF0">
    <property type="entry name" value="PROTEIN OSCP1"/>
    <property type="match status" value="1"/>
</dbReference>
<dbReference type="RefSeq" id="XP_011385439.2">
    <property type="nucleotide sequence ID" value="XM_011387137.2"/>
</dbReference>
<dbReference type="Proteomes" id="UP000515202">
    <property type="component" value="Unplaced"/>
</dbReference>
<dbReference type="OrthoDB" id="2157380at2759"/>
<dbReference type="GO" id="GO:0005737">
    <property type="term" value="C:cytoplasm"/>
    <property type="evidence" value="ECO:0007669"/>
    <property type="project" value="TreeGrafter"/>
</dbReference>
<dbReference type="AlphaFoldDB" id="A0A6P3RZU6"/>
<dbReference type="KEGG" id="pvp:105311106"/>
<accession>A0A6P3RZU6</accession>
<protein>
    <submittedName>
        <fullName evidence="2">Protein OSCP1-like</fullName>
    </submittedName>
</protein>
<evidence type="ECO:0000313" key="2">
    <source>
        <dbReference type="RefSeq" id="XP_011385439.2"/>
    </source>
</evidence>
<dbReference type="InterPro" id="IPR019332">
    <property type="entry name" value="OSCP1"/>
</dbReference>